<reference evidence="2 3" key="1">
    <citation type="submission" date="2022-03" db="EMBL/GenBank/DDBJ databases">
        <title>Hymenobactersp. isolated from the air.</title>
        <authorList>
            <person name="Won M."/>
            <person name="Kwon S.-W."/>
        </authorList>
    </citation>
    <scope>NUCLEOTIDE SEQUENCE [LARGE SCALE GENOMIC DNA]</scope>
    <source>
        <strain evidence="2 3">KACC 21982</strain>
    </source>
</reference>
<keyword evidence="3" id="KW-1185">Reference proteome</keyword>
<dbReference type="InterPro" id="IPR026444">
    <property type="entry name" value="Secre_tail"/>
</dbReference>
<dbReference type="EMBL" id="CP094669">
    <property type="protein sequence ID" value="UOG73508.1"/>
    <property type="molecule type" value="Genomic_DNA"/>
</dbReference>
<gene>
    <name evidence="2" type="ORF">MTX78_15400</name>
</gene>
<proteinExistence type="predicted"/>
<name>A0ABY4D0N4_9BACT</name>
<evidence type="ECO:0000259" key="1">
    <source>
        <dbReference type="Pfam" id="PF18962"/>
    </source>
</evidence>
<sequence>MSESFTLPLGNTRQQVWKSLLFLLLLLSPLAGWGQNSVPLYNENFGSGTATPAGWTVVNWSVVSTGSSDYAGASGGSQYRNSSAASTNIIEYSGNLSTVGYSNITVLWGARRTTTQAPVAFSWSSDGTTWNPVIFAEVANNGTWALVNGGARIPLPASAAGVNNLRFRWVVTPNNTSTALGYRLDDFSVSGALGSKVYTWTGGNGNWSSPTNWTPARSTATVSDILVFDPAAGTPSAVSVNVDFSVSEIIAQLRFLNGVNVSLASAGVSRTLTVSGNLPGSEFEIAGSSNVGSAASVEFVGLGGGNLKVIVPTGNQGRIGGNLSFSQGQHELKTTDPASVEFTAGSLFRAAVNFSGNAFGETGTTNSVIFRSGATYTQEEAAASPFGNSNSSIASFENGSRFVLNSSSQPSLSNRTYGTLEFAPITASNNPISTGTLTILNDLVITSGTVRIGAATVNIGGNLTVNNGNVTFIGGPASVVRFNGTSTQAVNGSGGADPIFEGGLEIANPAGLTLSRPVRTGGLSLTNGTITTTNASLLTLVPSATVTGGSSSSYVNGPFAREVNATGRVVFPIGKGGNYRPLALDITNSPVGTTTYTAEQIEGAPADQTLLGDIKRISRIRYYSVTPSPVPAVGTFAGTIELSYGTDDDVTDPRAASFVVAKSNGSGWASISRVAAGTNSVLVSGSFDSFSNFILASTDLAVNPLPVELRSFTASGGATGIQLHWVTASEKNNAAFEMQRGATANKFETIGWVEGQGTSSQGHRYEWLDARPLAGVSYYRLRQLDHDGTEAFSPVVVVQNQEGLTNAVFPNPTTGVVTLPASLGAVHYRVLNNLGQTMLSGETIGGNTMDMQSLREGTYFLEVNSSAGRSVQRVVKSR</sequence>
<accession>A0ABY4D0N4</accession>
<dbReference type="NCBIfam" id="TIGR04183">
    <property type="entry name" value="Por_Secre_tail"/>
    <property type="match status" value="1"/>
</dbReference>
<organism evidence="2 3">
    <name type="scientific">Hymenobacter tibetensis</name>
    <dbReference type="NCBI Taxonomy" id="497967"/>
    <lineage>
        <taxon>Bacteria</taxon>
        <taxon>Pseudomonadati</taxon>
        <taxon>Bacteroidota</taxon>
        <taxon>Cytophagia</taxon>
        <taxon>Cytophagales</taxon>
        <taxon>Hymenobacteraceae</taxon>
        <taxon>Hymenobacter</taxon>
    </lineage>
</organism>
<dbReference type="RefSeq" id="WP_243796091.1">
    <property type="nucleotide sequence ID" value="NZ_CP094669.1"/>
</dbReference>
<dbReference type="Gene3D" id="2.60.120.260">
    <property type="entry name" value="Galactose-binding domain-like"/>
    <property type="match status" value="1"/>
</dbReference>
<protein>
    <submittedName>
        <fullName evidence="2">T9SS type A sorting domain-containing protein</fullName>
    </submittedName>
</protein>
<dbReference type="Proteomes" id="UP000831113">
    <property type="component" value="Chromosome"/>
</dbReference>
<evidence type="ECO:0000313" key="3">
    <source>
        <dbReference type="Proteomes" id="UP000831113"/>
    </source>
</evidence>
<evidence type="ECO:0000313" key="2">
    <source>
        <dbReference type="EMBL" id="UOG73508.1"/>
    </source>
</evidence>
<dbReference type="Pfam" id="PF18962">
    <property type="entry name" value="Por_Secre_tail"/>
    <property type="match status" value="1"/>
</dbReference>
<feature type="domain" description="Secretion system C-terminal sorting" evidence="1">
    <location>
        <begin position="808"/>
        <end position="875"/>
    </location>
</feature>